<keyword evidence="1" id="KW-0812">Transmembrane</keyword>
<dbReference type="CDD" id="cd04179">
    <property type="entry name" value="DPM_DPG-synthase_like"/>
    <property type="match status" value="1"/>
</dbReference>
<keyword evidence="1" id="KW-0472">Membrane</keyword>
<evidence type="ECO:0000256" key="1">
    <source>
        <dbReference type="SAM" id="Phobius"/>
    </source>
</evidence>
<organism evidence="3 4">
    <name type="scientific">Haloferax massiliensis</name>
    <dbReference type="NCBI Taxonomy" id="1476858"/>
    <lineage>
        <taxon>Archaea</taxon>
        <taxon>Methanobacteriati</taxon>
        <taxon>Methanobacteriota</taxon>
        <taxon>Stenosarchaea group</taxon>
        <taxon>Halobacteria</taxon>
        <taxon>Halobacteriales</taxon>
        <taxon>Haloferacaceae</taxon>
        <taxon>Haloferax</taxon>
    </lineage>
</organism>
<proteinExistence type="predicted"/>
<reference evidence="4" key="1">
    <citation type="submission" date="2015-03" db="EMBL/GenBank/DDBJ databases">
        <authorList>
            <person name="Urmite Genomes"/>
        </authorList>
    </citation>
    <scope>NUCLEOTIDE SEQUENCE [LARGE SCALE GENOMIC DNA]</scope>
    <source>
        <strain evidence="4">Arc-Hr</strain>
    </source>
</reference>
<dbReference type="PANTHER" id="PTHR48090">
    <property type="entry name" value="UNDECAPRENYL-PHOSPHATE 4-DEOXY-4-FORMAMIDO-L-ARABINOSE TRANSFERASE-RELATED"/>
    <property type="match status" value="1"/>
</dbReference>
<feature type="transmembrane region" description="Helical" evidence="1">
    <location>
        <begin position="261"/>
        <end position="283"/>
    </location>
</feature>
<accession>A0A0D6JVK9</accession>
<name>A0A0D6JVK9_9EURY</name>
<dbReference type="InterPro" id="IPR050256">
    <property type="entry name" value="Glycosyltransferase_2"/>
</dbReference>
<evidence type="ECO:0000259" key="2">
    <source>
        <dbReference type="Pfam" id="PF00535"/>
    </source>
</evidence>
<dbReference type="RefSeq" id="WP_042666538.1">
    <property type="nucleotide sequence ID" value="NZ_CABLRR010000005.1"/>
</dbReference>
<sequence length="346" mass="38220">MYKDNSIAVVVPAYNEEGYVGEVIDTLPSFVDVAYVVDDGSTDGTWDEIVTHADAFNEDHTPEASAYDDVVVPIQHDENRGVGGALKTGYLRALEDEVDITAVLGGDGQMNPNELAKYLDPIAEGDADYAKGNRFMEQADLDAMPGYRLVGNSILSYLTKFASGYWKTMDPQNGYTAISHEALKQADIENMYEYYGYCNDLLVKLNAENLRVADIACSAEYLYDDDWKSHIDYGEYVPRVSGMLLRNYFWRLKNKYMLRDFHPLAAFYYLGTAIAGVAAIGLIGSGLARNGDGDDDGDAPGLGSWAIGLLFGITFLLFGTVLDHNDNEALEIRVDDDTYDTEIPSE</sequence>
<dbReference type="Pfam" id="PF00535">
    <property type="entry name" value="Glycos_transf_2"/>
    <property type="match status" value="1"/>
</dbReference>
<keyword evidence="1" id="KW-1133">Transmembrane helix</keyword>
<dbReference type="InterPro" id="IPR001173">
    <property type="entry name" value="Glyco_trans_2-like"/>
</dbReference>
<dbReference type="SUPFAM" id="SSF53448">
    <property type="entry name" value="Nucleotide-diphospho-sugar transferases"/>
    <property type="match status" value="1"/>
</dbReference>
<dbReference type="Proteomes" id="UP000198902">
    <property type="component" value="Unassembled WGS sequence"/>
</dbReference>
<protein>
    <submittedName>
        <fullName evidence="3">Glycosyl transferase family 2</fullName>
    </submittedName>
</protein>
<evidence type="ECO:0000313" key="3">
    <source>
        <dbReference type="EMBL" id="CQR52960.1"/>
    </source>
</evidence>
<dbReference type="PANTHER" id="PTHR48090:SF7">
    <property type="entry name" value="RFBJ PROTEIN"/>
    <property type="match status" value="1"/>
</dbReference>
<dbReference type="GO" id="GO:0016740">
    <property type="term" value="F:transferase activity"/>
    <property type="evidence" value="ECO:0007669"/>
    <property type="project" value="UniProtKB-KW"/>
</dbReference>
<dbReference type="InterPro" id="IPR029044">
    <property type="entry name" value="Nucleotide-diphossugar_trans"/>
</dbReference>
<dbReference type="AlphaFoldDB" id="A0A0D6JVK9"/>
<dbReference type="OrthoDB" id="11098at2157"/>
<feature type="transmembrane region" description="Helical" evidence="1">
    <location>
        <begin position="303"/>
        <end position="322"/>
    </location>
</feature>
<keyword evidence="4" id="KW-1185">Reference proteome</keyword>
<dbReference type="EMBL" id="CSTE01000005">
    <property type="protein sequence ID" value="CQR52960.1"/>
    <property type="molecule type" value="Genomic_DNA"/>
</dbReference>
<keyword evidence="3" id="KW-0808">Transferase</keyword>
<feature type="domain" description="Glycosyltransferase 2-like" evidence="2">
    <location>
        <begin position="9"/>
        <end position="184"/>
    </location>
</feature>
<evidence type="ECO:0000313" key="4">
    <source>
        <dbReference type="Proteomes" id="UP000198902"/>
    </source>
</evidence>
<gene>
    <name evidence="3" type="ORF">BN996_03388</name>
</gene>
<dbReference type="Gene3D" id="3.90.550.10">
    <property type="entry name" value="Spore Coat Polysaccharide Biosynthesis Protein SpsA, Chain A"/>
    <property type="match status" value="1"/>
</dbReference>